<name>A0A6J5L7B7_9CAUD</name>
<sequence length="124" mass="14620">MEDHYKQLLSQYPFISYITYGGNDYIGIIQNFDEVITTLYDFGSLKDADVKKIFLTLGETWWWESNRLMPINVFLKNDWAIFKTCLRTMNSKDVEIKMGPYVSLKEMASKRSKRKSITLIRKVS</sequence>
<accession>A0A6J5L7B7</accession>
<evidence type="ECO:0000313" key="1">
    <source>
        <dbReference type="EMBL" id="CAB4129146.1"/>
    </source>
</evidence>
<gene>
    <name evidence="1" type="ORF">UFOVP112_244</name>
</gene>
<organism evidence="1">
    <name type="scientific">uncultured Caudovirales phage</name>
    <dbReference type="NCBI Taxonomy" id="2100421"/>
    <lineage>
        <taxon>Viruses</taxon>
        <taxon>Duplodnaviria</taxon>
        <taxon>Heunggongvirae</taxon>
        <taxon>Uroviricota</taxon>
        <taxon>Caudoviricetes</taxon>
        <taxon>Peduoviridae</taxon>
        <taxon>Maltschvirus</taxon>
        <taxon>Maltschvirus maltsch</taxon>
    </lineage>
</organism>
<reference evidence="1" key="1">
    <citation type="submission" date="2020-04" db="EMBL/GenBank/DDBJ databases">
        <authorList>
            <person name="Chiriac C."/>
            <person name="Salcher M."/>
            <person name="Ghai R."/>
            <person name="Kavagutti S V."/>
        </authorList>
    </citation>
    <scope>NUCLEOTIDE SEQUENCE</scope>
</reference>
<protein>
    <submittedName>
        <fullName evidence="1">Uncharacterized protein</fullName>
    </submittedName>
</protein>
<proteinExistence type="predicted"/>
<dbReference type="EMBL" id="LR796233">
    <property type="protein sequence ID" value="CAB4129146.1"/>
    <property type="molecule type" value="Genomic_DNA"/>
</dbReference>